<dbReference type="Proteomes" id="UP000304900">
    <property type="component" value="Unassembled WGS sequence"/>
</dbReference>
<gene>
    <name evidence="2" type="ORF">FDK13_24505</name>
</gene>
<evidence type="ECO:0000313" key="2">
    <source>
        <dbReference type="EMBL" id="TKT89508.1"/>
    </source>
</evidence>
<keyword evidence="3" id="KW-1185">Reference proteome</keyword>
<dbReference type="InterPro" id="IPR015927">
    <property type="entry name" value="Peptidase_S24_S26A/B/C"/>
</dbReference>
<proteinExistence type="predicted"/>
<dbReference type="InterPro" id="IPR036286">
    <property type="entry name" value="LexA/Signal_pep-like_sf"/>
</dbReference>
<dbReference type="CDD" id="cd06529">
    <property type="entry name" value="S24_LexA-like"/>
    <property type="match status" value="1"/>
</dbReference>
<name>A0A4U6D159_9BACT</name>
<dbReference type="Pfam" id="PF00717">
    <property type="entry name" value="Peptidase_S24"/>
    <property type="match status" value="1"/>
</dbReference>
<dbReference type="SUPFAM" id="SSF51306">
    <property type="entry name" value="LexA/Signal peptidase"/>
    <property type="match status" value="1"/>
</dbReference>
<comment type="caution">
    <text evidence="2">The sequence shown here is derived from an EMBL/GenBank/DDBJ whole genome shotgun (WGS) entry which is preliminary data.</text>
</comment>
<dbReference type="RefSeq" id="WP_137342645.1">
    <property type="nucleotide sequence ID" value="NZ_SZVO01000012.1"/>
</dbReference>
<evidence type="ECO:0000313" key="3">
    <source>
        <dbReference type="Proteomes" id="UP000304900"/>
    </source>
</evidence>
<dbReference type="InterPro" id="IPR039418">
    <property type="entry name" value="LexA-like"/>
</dbReference>
<organism evidence="2 3">
    <name type="scientific">Dyadobacter frigoris</name>
    <dbReference type="NCBI Taxonomy" id="2576211"/>
    <lineage>
        <taxon>Bacteria</taxon>
        <taxon>Pseudomonadati</taxon>
        <taxon>Bacteroidota</taxon>
        <taxon>Cytophagia</taxon>
        <taxon>Cytophagales</taxon>
        <taxon>Spirosomataceae</taxon>
        <taxon>Dyadobacter</taxon>
    </lineage>
</organism>
<accession>A0A4U6D159</accession>
<reference evidence="2 3" key="1">
    <citation type="submission" date="2019-05" db="EMBL/GenBank/DDBJ databases">
        <title>Dyadobacter AR-3-8 sp. nov., isolated from arctic soil.</title>
        <authorList>
            <person name="Chaudhary D.K."/>
        </authorList>
    </citation>
    <scope>NUCLEOTIDE SEQUENCE [LARGE SCALE GENOMIC DNA]</scope>
    <source>
        <strain evidence="2 3">AR-3-8</strain>
    </source>
</reference>
<dbReference type="OrthoDB" id="839492at2"/>
<dbReference type="EMBL" id="SZVO01000012">
    <property type="protein sequence ID" value="TKT89508.1"/>
    <property type="molecule type" value="Genomic_DNA"/>
</dbReference>
<protein>
    <submittedName>
        <fullName evidence="2">LexA family transcriptional regulator</fullName>
    </submittedName>
</protein>
<feature type="domain" description="Peptidase S24/S26A/S26B/S26C" evidence="1">
    <location>
        <begin position="125"/>
        <end position="238"/>
    </location>
</feature>
<dbReference type="AlphaFoldDB" id="A0A4U6D159"/>
<dbReference type="Gene3D" id="2.10.109.10">
    <property type="entry name" value="Umud Fragment, subunit A"/>
    <property type="match status" value="1"/>
</dbReference>
<evidence type="ECO:0000259" key="1">
    <source>
        <dbReference type="Pfam" id="PF00717"/>
    </source>
</evidence>
<sequence length="281" mass="31718">MFSNRLETFIKSIRETPTSFETLISATKGSIYKPIKNGKTVGVEILEKIVSNYPQLNLEWLITGAGEMLKDSTKSGSKIENVHLISTPNSTPNSKSKKLGVQNIANPYLPYNSELTKEVIMTKHEAAAGISGILSGDDKDHIKINLPATMLGWGSKFLGFKVRNDSMHPTLYDGDWVIGRFIDPGEWQEVKNEHIYVISTKTDGIKIKRVRNRLKEVGFLRCKSDNKTVPSFNVESEDIASLFEVRCRISFNFPNEPAIMQEQIRRLEDRLDDIQGKNKTL</sequence>